<keyword evidence="1" id="KW-0175">Coiled coil</keyword>
<dbReference type="EMBL" id="CP131060">
    <property type="protein sequence ID" value="WNY26155.1"/>
    <property type="molecule type" value="Genomic_DNA"/>
</dbReference>
<proteinExistence type="predicted"/>
<dbReference type="RefSeq" id="WP_338102486.1">
    <property type="nucleotide sequence ID" value="NZ_CP131060.1"/>
</dbReference>
<organism evidence="2 3">
    <name type="scientific">Methanolapillus millepedarum</name>
    <dbReference type="NCBI Taxonomy" id="3028296"/>
    <lineage>
        <taxon>Archaea</taxon>
        <taxon>Methanobacteriati</taxon>
        <taxon>Methanobacteriota</taxon>
        <taxon>Stenosarchaea group</taxon>
        <taxon>Methanomicrobia</taxon>
        <taxon>Methanosarcinales</taxon>
        <taxon>Methanosarcinaceae</taxon>
        <taxon>Methanolapillus</taxon>
    </lineage>
</organism>
<dbReference type="GeneID" id="89230823"/>
<evidence type="ECO:0000313" key="2">
    <source>
        <dbReference type="EMBL" id="WNY26155.1"/>
    </source>
</evidence>
<name>A0AA96V587_9EURY</name>
<keyword evidence="3" id="KW-1185">Reference proteome</keyword>
<feature type="coiled-coil region" evidence="1">
    <location>
        <begin position="69"/>
        <end position="96"/>
    </location>
</feature>
<evidence type="ECO:0000313" key="3">
    <source>
        <dbReference type="Proteomes" id="UP001303587"/>
    </source>
</evidence>
<sequence length="219" mass="24818">MMELSNPETRRMFSKLSLDEKNITVDTETVELMNKLGNFENNAVDLKGELSELTLMAAGVSATVGGAGIDVLVKEIVSLKQENETLRKMVVRLNTEVGDLWAARKDDHQRAVMTGYATGVTELDGWSPEEIEFGLKKYGLIDKSEVSHSAEQLLEMVYKAKPNEFEQKFITSSDARKHFRFGDDRKAAQRLFNKTVEKYGHLVYLDKNKRGESIIVLRR</sequence>
<evidence type="ECO:0000256" key="1">
    <source>
        <dbReference type="SAM" id="Coils"/>
    </source>
</evidence>
<accession>A0AA96V587</accession>
<reference evidence="2 3" key="1">
    <citation type="submission" date="2023-07" db="EMBL/GenBank/DDBJ databases">
        <title>Closed genoem sequence of Methanosarcinaceae archaeon Ac7.</title>
        <authorList>
            <person name="Poehlein A."/>
            <person name="Protasov E."/>
            <person name="Platt K."/>
            <person name="Reeh H."/>
            <person name="Daniel R."/>
            <person name="Brune A."/>
        </authorList>
    </citation>
    <scope>NUCLEOTIDE SEQUENCE [LARGE SCALE GENOMIC DNA]</scope>
    <source>
        <strain evidence="2 3">Ac7</strain>
    </source>
</reference>
<protein>
    <submittedName>
        <fullName evidence="2">Uncharacterized protein</fullName>
    </submittedName>
</protein>
<gene>
    <name evidence="2" type="ORF">MsAc7_17280</name>
</gene>
<dbReference type="Proteomes" id="UP001303587">
    <property type="component" value="Chromosome"/>
</dbReference>
<dbReference type="AlphaFoldDB" id="A0AA96V587"/>